<dbReference type="RefSeq" id="WP_046368216.1">
    <property type="nucleotide sequence ID" value="NZ_BBWV01000001.1"/>
</dbReference>
<dbReference type="Proteomes" id="UP000033121">
    <property type="component" value="Unassembled WGS sequence"/>
</dbReference>
<feature type="signal peptide" evidence="1">
    <location>
        <begin position="1"/>
        <end position="18"/>
    </location>
</feature>
<dbReference type="Gene3D" id="3.10.450.360">
    <property type="match status" value="1"/>
</dbReference>
<evidence type="ECO:0000313" key="2">
    <source>
        <dbReference type="EMBL" id="GAO42547.1"/>
    </source>
</evidence>
<keyword evidence="3" id="KW-1185">Reference proteome</keyword>
<reference evidence="2 3" key="1">
    <citation type="submission" date="2015-04" db="EMBL/GenBank/DDBJ databases">
        <title>Whole genome shotgun sequence of Flavihumibacter petaseus NBRC 106054.</title>
        <authorList>
            <person name="Miyazawa S."/>
            <person name="Hosoyama A."/>
            <person name="Hashimoto M."/>
            <person name="Noguchi M."/>
            <person name="Tsuchikane K."/>
            <person name="Ohji S."/>
            <person name="Yamazoe A."/>
            <person name="Ichikawa N."/>
            <person name="Kimura A."/>
            <person name="Fujita N."/>
        </authorList>
    </citation>
    <scope>NUCLEOTIDE SEQUENCE [LARGE SCALE GENOMIC DNA]</scope>
    <source>
        <strain evidence="2 3">NBRC 106054</strain>
    </source>
</reference>
<dbReference type="SUPFAM" id="SSF160574">
    <property type="entry name" value="BT0923-like"/>
    <property type="match status" value="1"/>
</dbReference>
<dbReference type="EMBL" id="BBWV01000001">
    <property type="protein sequence ID" value="GAO42547.1"/>
    <property type="molecule type" value="Genomic_DNA"/>
</dbReference>
<evidence type="ECO:0000313" key="3">
    <source>
        <dbReference type="Proteomes" id="UP000033121"/>
    </source>
</evidence>
<dbReference type="AlphaFoldDB" id="A0A0E9MXV2"/>
<dbReference type="OrthoDB" id="675116at2"/>
<protein>
    <recommendedName>
        <fullName evidence="4">Beta-lactamase-inhibitor-like PepSY-like domain-containing protein</fullName>
    </recommendedName>
</protein>
<feature type="chain" id="PRO_5002429910" description="Beta-lactamase-inhibitor-like PepSY-like domain-containing protein" evidence="1">
    <location>
        <begin position="19"/>
        <end position="147"/>
    </location>
</feature>
<keyword evidence="1" id="KW-0732">Signal</keyword>
<sequence length="147" mass="16421">MKKFLFIAALLISGICLGAATRPVSREILASFNTDFKGNQNAQWTYLSESGLYQVNFTYQQENLNAFYDESGQMIAIIREIGEDRLPMAVLFEVKRKYPGDSITRVLESTLQGETKYFVTVSNAQGSILLQSTVSGDISIFKKSGNR</sequence>
<name>A0A0E9MXV2_9BACT</name>
<organism evidence="2 3">
    <name type="scientific">Flavihumibacter petaseus NBRC 106054</name>
    <dbReference type="NCBI Taxonomy" id="1220578"/>
    <lineage>
        <taxon>Bacteria</taxon>
        <taxon>Pseudomonadati</taxon>
        <taxon>Bacteroidota</taxon>
        <taxon>Chitinophagia</taxon>
        <taxon>Chitinophagales</taxon>
        <taxon>Chitinophagaceae</taxon>
        <taxon>Flavihumibacter</taxon>
    </lineage>
</organism>
<comment type="caution">
    <text evidence="2">The sequence shown here is derived from an EMBL/GenBank/DDBJ whole genome shotgun (WGS) entry which is preliminary data.</text>
</comment>
<dbReference type="STRING" id="1220578.FPE01S_01_15620"/>
<gene>
    <name evidence="2" type="ORF">FPE01S_01_15620</name>
</gene>
<evidence type="ECO:0000256" key="1">
    <source>
        <dbReference type="SAM" id="SignalP"/>
    </source>
</evidence>
<accession>A0A0E9MXV2</accession>
<evidence type="ECO:0008006" key="4">
    <source>
        <dbReference type="Google" id="ProtNLM"/>
    </source>
</evidence>
<proteinExistence type="predicted"/>